<dbReference type="Gene3D" id="3.40.30.10">
    <property type="entry name" value="Glutaredoxin"/>
    <property type="match status" value="1"/>
</dbReference>
<evidence type="ECO:0000259" key="2">
    <source>
        <dbReference type="PROSITE" id="PS51352"/>
    </source>
</evidence>
<dbReference type="InterPro" id="IPR036249">
    <property type="entry name" value="Thioredoxin-like_sf"/>
</dbReference>
<dbReference type="CDD" id="cd03018">
    <property type="entry name" value="PRX_AhpE_like"/>
    <property type="match status" value="1"/>
</dbReference>
<feature type="domain" description="Thioredoxin" evidence="2">
    <location>
        <begin position="47"/>
        <end position="197"/>
    </location>
</feature>
<sequence length="197" mass="22233">MKRYILLLFFSVFIFLIEAGNSAYAVILEEQLYKPGKMKSQASMLKVSLGDEAPDFTLPSIDDKNISLRSFRGRKNVVLSFIPAAWTPVCSAQWPEYNMMQAVFEDNDTVLVGISVDNIPTLYAWSRAMGGVWFSVLSDFWPHGEVADEYGVLRDDGEAERAIFLINKKGIIEYIEVYDINTIGDASKLIEKIVDLN</sequence>
<gene>
    <name evidence="3" type="ORF">COV72_04885</name>
</gene>
<keyword evidence="1" id="KW-0676">Redox-active center</keyword>
<accession>A0A2H0LXH7</accession>
<evidence type="ECO:0000256" key="1">
    <source>
        <dbReference type="ARBA" id="ARBA00023284"/>
    </source>
</evidence>
<evidence type="ECO:0000313" key="3">
    <source>
        <dbReference type="EMBL" id="PIQ89130.1"/>
    </source>
</evidence>
<reference evidence="3 4" key="1">
    <citation type="submission" date="2017-09" db="EMBL/GenBank/DDBJ databases">
        <title>Depth-based differentiation of microbial function through sediment-hosted aquifers and enrichment of novel symbionts in the deep terrestrial subsurface.</title>
        <authorList>
            <person name="Probst A.J."/>
            <person name="Ladd B."/>
            <person name="Jarett J.K."/>
            <person name="Geller-Mcgrath D.E."/>
            <person name="Sieber C.M."/>
            <person name="Emerson J.B."/>
            <person name="Anantharaman K."/>
            <person name="Thomas B.C."/>
            <person name="Malmstrom R."/>
            <person name="Stieglmeier M."/>
            <person name="Klingl A."/>
            <person name="Woyke T."/>
            <person name="Ryan C.M."/>
            <person name="Banfield J.F."/>
        </authorList>
    </citation>
    <scope>NUCLEOTIDE SEQUENCE [LARGE SCALE GENOMIC DNA]</scope>
    <source>
        <strain evidence="3">CG11_big_fil_rev_8_21_14_0_20_42_13</strain>
    </source>
</reference>
<dbReference type="GO" id="GO:0016491">
    <property type="term" value="F:oxidoreductase activity"/>
    <property type="evidence" value="ECO:0007669"/>
    <property type="project" value="InterPro"/>
</dbReference>
<name>A0A2H0LXH7_9BACT</name>
<dbReference type="InterPro" id="IPR050455">
    <property type="entry name" value="Tpx_Peroxidase_subfamily"/>
</dbReference>
<evidence type="ECO:0000313" key="4">
    <source>
        <dbReference type="Proteomes" id="UP000229641"/>
    </source>
</evidence>
<organism evidence="3 4">
    <name type="scientific">Candidatus Ghiorseimicrobium undicola</name>
    <dbReference type="NCBI Taxonomy" id="1974746"/>
    <lineage>
        <taxon>Bacteria</taxon>
        <taxon>Pseudomonadati</taxon>
        <taxon>Candidatus Omnitrophota</taxon>
        <taxon>Candidatus Ghiorseimicrobium</taxon>
    </lineage>
</organism>
<dbReference type="InterPro" id="IPR013766">
    <property type="entry name" value="Thioredoxin_domain"/>
</dbReference>
<dbReference type="Pfam" id="PF00578">
    <property type="entry name" value="AhpC-TSA"/>
    <property type="match status" value="1"/>
</dbReference>
<dbReference type="PANTHER" id="PTHR43110">
    <property type="entry name" value="THIOL PEROXIDASE"/>
    <property type="match status" value="1"/>
</dbReference>
<dbReference type="InterPro" id="IPR000866">
    <property type="entry name" value="AhpC/TSA"/>
</dbReference>
<dbReference type="AlphaFoldDB" id="A0A2H0LXH7"/>
<comment type="caution">
    <text evidence="3">The sequence shown here is derived from an EMBL/GenBank/DDBJ whole genome shotgun (WGS) entry which is preliminary data.</text>
</comment>
<dbReference type="EMBL" id="PCWA01000073">
    <property type="protein sequence ID" value="PIQ89130.1"/>
    <property type="molecule type" value="Genomic_DNA"/>
</dbReference>
<dbReference type="Proteomes" id="UP000229641">
    <property type="component" value="Unassembled WGS sequence"/>
</dbReference>
<proteinExistence type="predicted"/>
<dbReference type="SUPFAM" id="SSF52833">
    <property type="entry name" value="Thioredoxin-like"/>
    <property type="match status" value="1"/>
</dbReference>
<dbReference type="PANTHER" id="PTHR43110:SF1">
    <property type="entry name" value="THIOL PEROXIDASE"/>
    <property type="match status" value="1"/>
</dbReference>
<dbReference type="PROSITE" id="PS51352">
    <property type="entry name" value="THIOREDOXIN_2"/>
    <property type="match status" value="1"/>
</dbReference>
<dbReference type="GO" id="GO:0016209">
    <property type="term" value="F:antioxidant activity"/>
    <property type="evidence" value="ECO:0007669"/>
    <property type="project" value="InterPro"/>
</dbReference>
<protein>
    <submittedName>
        <fullName evidence="3">Peroxiredoxin</fullName>
    </submittedName>
</protein>